<protein>
    <submittedName>
        <fullName evidence="2">Uncharacterized protein</fullName>
    </submittedName>
</protein>
<evidence type="ECO:0000313" key="2">
    <source>
        <dbReference type="EMBL" id="KAG7410390.1"/>
    </source>
</evidence>
<organism evidence="2 3">
    <name type="scientific">Fusarium oxysporum f. sp. raphani</name>
    <dbReference type="NCBI Taxonomy" id="96318"/>
    <lineage>
        <taxon>Eukaryota</taxon>
        <taxon>Fungi</taxon>
        <taxon>Dikarya</taxon>
        <taxon>Ascomycota</taxon>
        <taxon>Pezizomycotina</taxon>
        <taxon>Sordariomycetes</taxon>
        <taxon>Hypocreomycetidae</taxon>
        <taxon>Hypocreales</taxon>
        <taxon>Nectriaceae</taxon>
        <taxon>Fusarium</taxon>
        <taxon>Fusarium oxysporum species complex</taxon>
    </lineage>
</organism>
<proteinExistence type="predicted"/>
<dbReference type="EMBL" id="JAELUR010000025">
    <property type="protein sequence ID" value="KAG7410390.1"/>
    <property type="molecule type" value="Genomic_DNA"/>
</dbReference>
<accession>A0A8J5TQR8</accession>
<evidence type="ECO:0000256" key="1">
    <source>
        <dbReference type="SAM" id="MobiDB-lite"/>
    </source>
</evidence>
<feature type="region of interest" description="Disordered" evidence="1">
    <location>
        <begin position="1"/>
        <end position="26"/>
    </location>
</feature>
<comment type="caution">
    <text evidence="2">The sequence shown here is derived from an EMBL/GenBank/DDBJ whole genome shotgun (WGS) entry which is preliminary data.</text>
</comment>
<gene>
    <name evidence="2" type="ORF">Forpi1262_v017625</name>
</gene>
<name>A0A8J5TQR8_FUSOX</name>
<sequence>MVHSKTNAKSDQRRKRAKQKPLDNVRTRVGSCKGKVTDVYIRFTAYPQWRFERYDHKVVKWGGFKLIGKYENIKSIGGVVRVAQEYIKKKLARTGLEEEI</sequence>
<dbReference type="AlphaFoldDB" id="A0A8J5TQR8"/>
<dbReference type="Proteomes" id="UP000693942">
    <property type="component" value="Unassembled WGS sequence"/>
</dbReference>
<evidence type="ECO:0000313" key="3">
    <source>
        <dbReference type="Proteomes" id="UP000693942"/>
    </source>
</evidence>
<reference evidence="2" key="1">
    <citation type="submission" date="2021-04" db="EMBL/GenBank/DDBJ databases">
        <title>First draft genome resource for Brassicaceae pathogens Fusarium oxysporum f. sp. raphani and Fusarium oxysporum f. sp. rapae.</title>
        <authorList>
            <person name="Asai S."/>
        </authorList>
    </citation>
    <scope>NUCLEOTIDE SEQUENCE</scope>
    <source>
        <strain evidence="2">Tf1262</strain>
    </source>
</reference>